<dbReference type="InterPro" id="IPR003591">
    <property type="entry name" value="Leu-rich_rpt_typical-subtyp"/>
</dbReference>
<evidence type="ECO:0000256" key="9">
    <source>
        <dbReference type="ARBA" id="ARBA00023136"/>
    </source>
</evidence>
<keyword evidence="5" id="KW-0812">Transmembrane</keyword>
<sequence>MFTDNAAWRIRQIVAAGRVLNVISLQLDDEGISGGIHNSSSTLFRLLYLAYNDLGGIEIPRGIHNLKHLTHLNLSDAGFVGQVPIEVSLLRRLVSLDLSSYRYGRRLKIENPNLKMLLQNLTGLRELYLDRVNIRAQGNEWCQAISSSLPQLQILSFRFCGLSGPMHHSLSKLHSLSVVQLDGNNMSSVVPNFFANLSSLTTLSLSDCGLKGSFPEMIFQVPTLENLHLSYNELLTGTIPHFHQNASFRTIWLSGTNFSGPLPNSIGNLSMLSQIALSHCSFTGSIPESLFTLERLDTLFLSHNFFNGTIQLEKFQRLHNLIRLDLSYNSLFVDTSISNTSLSTFPQLSELALASCDLHKFPDLINQHNMYELDLSNNQITGEVPNWIWEIGDGALFSLNLSLNLLVGLQKPYHIPILLDVLDLHSNQLQGNNISGRIPDTFFVNCALEILDISQNCLEGSLPASLANCKSLQVLNVGNNNIDDSFPCMLPSSLRVLVLRFNRFHGHVRCRKSWPNLQIIDIASNNFTGYLYPKSFSRMMLEKDAQSRGDYLNYRETFLGSYYQAKLKVVLKGVDLELVKILTIFTAIDFFGNNFQGRYQMQLVNSVVFIFSTYPTMLLPEQSQDH</sequence>
<keyword evidence="4" id="KW-0433">Leucine-rich repeat</keyword>
<reference evidence="12" key="2">
    <citation type="journal article" date="2024" name="Plant">
        <title>Genomic evolution and insights into agronomic trait innovations of Sesamum species.</title>
        <authorList>
            <person name="Miao H."/>
            <person name="Wang L."/>
            <person name="Qu L."/>
            <person name="Liu H."/>
            <person name="Sun Y."/>
            <person name="Le M."/>
            <person name="Wang Q."/>
            <person name="Wei S."/>
            <person name="Zheng Y."/>
            <person name="Lin W."/>
            <person name="Duan Y."/>
            <person name="Cao H."/>
            <person name="Xiong S."/>
            <person name="Wang X."/>
            <person name="Wei L."/>
            <person name="Li C."/>
            <person name="Ma Q."/>
            <person name="Ju M."/>
            <person name="Zhao R."/>
            <person name="Li G."/>
            <person name="Mu C."/>
            <person name="Tian Q."/>
            <person name="Mei H."/>
            <person name="Zhang T."/>
            <person name="Gao T."/>
            <person name="Zhang H."/>
        </authorList>
    </citation>
    <scope>NUCLEOTIDE SEQUENCE</scope>
    <source>
        <strain evidence="12">3651</strain>
    </source>
</reference>
<evidence type="ECO:0000256" key="7">
    <source>
        <dbReference type="ARBA" id="ARBA00022737"/>
    </source>
</evidence>
<comment type="caution">
    <text evidence="12">The sequence shown here is derived from an EMBL/GenBank/DDBJ whole genome shotgun (WGS) entry which is preliminary data.</text>
</comment>
<dbReference type="GO" id="GO:0005886">
    <property type="term" value="C:plasma membrane"/>
    <property type="evidence" value="ECO:0007669"/>
    <property type="project" value="UniProtKB-SubCell"/>
</dbReference>
<dbReference type="InterPro" id="IPR001611">
    <property type="entry name" value="Leu-rich_rpt"/>
</dbReference>
<reference evidence="12" key="1">
    <citation type="submission" date="2020-06" db="EMBL/GenBank/DDBJ databases">
        <authorList>
            <person name="Li T."/>
            <person name="Hu X."/>
            <person name="Zhang T."/>
            <person name="Song X."/>
            <person name="Zhang H."/>
            <person name="Dai N."/>
            <person name="Sheng W."/>
            <person name="Hou X."/>
            <person name="Wei L."/>
        </authorList>
    </citation>
    <scope>NUCLEOTIDE SEQUENCE</scope>
    <source>
        <strain evidence="12">3651</strain>
        <tissue evidence="12">Leaf</tissue>
    </source>
</reference>
<dbReference type="Proteomes" id="UP001293254">
    <property type="component" value="Unassembled WGS sequence"/>
</dbReference>
<dbReference type="InterPro" id="IPR046956">
    <property type="entry name" value="RLP23-like"/>
</dbReference>
<dbReference type="Gene3D" id="3.80.10.10">
    <property type="entry name" value="Ribonuclease Inhibitor"/>
    <property type="match status" value="3"/>
</dbReference>
<keyword evidence="3" id="KW-1003">Cell membrane</keyword>
<accession>A0AAE1XXA3</accession>
<protein>
    <submittedName>
        <fullName evidence="12">Receptor-like protein 53</fullName>
    </submittedName>
</protein>
<organism evidence="12 13">
    <name type="scientific">Sesamum alatum</name>
    <dbReference type="NCBI Taxonomy" id="300844"/>
    <lineage>
        <taxon>Eukaryota</taxon>
        <taxon>Viridiplantae</taxon>
        <taxon>Streptophyta</taxon>
        <taxon>Embryophyta</taxon>
        <taxon>Tracheophyta</taxon>
        <taxon>Spermatophyta</taxon>
        <taxon>Magnoliopsida</taxon>
        <taxon>eudicotyledons</taxon>
        <taxon>Gunneridae</taxon>
        <taxon>Pentapetalae</taxon>
        <taxon>asterids</taxon>
        <taxon>lamiids</taxon>
        <taxon>Lamiales</taxon>
        <taxon>Pedaliaceae</taxon>
        <taxon>Sesamum</taxon>
    </lineage>
</organism>
<evidence type="ECO:0000313" key="12">
    <source>
        <dbReference type="EMBL" id="KAK4419828.1"/>
    </source>
</evidence>
<evidence type="ECO:0000256" key="6">
    <source>
        <dbReference type="ARBA" id="ARBA00022729"/>
    </source>
</evidence>
<dbReference type="GO" id="GO:0006952">
    <property type="term" value="P:defense response"/>
    <property type="evidence" value="ECO:0007669"/>
    <property type="project" value="UniProtKB-ARBA"/>
</dbReference>
<evidence type="ECO:0000256" key="10">
    <source>
        <dbReference type="ARBA" id="ARBA00023180"/>
    </source>
</evidence>
<dbReference type="SUPFAM" id="SSF52058">
    <property type="entry name" value="L domain-like"/>
    <property type="match status" value="2"/>
</dbReference>
<evidence type="ECO:0000256" key="3">
    <source>
        <dbReference type="ARBA" id="ARBA00022475"/>
    </source>
</evidence>
<evidence type="ECO:0000256" key="4">
    <source>
        <dbReference type="ARBA" id="ARBA00022614"/>
    </source>
</evidence>
<proteinExistence type="inferred from homology"/>
<comment type="similarity">
    <text evidence="2">Belongs to the RLP family.</text>
</comment>
<evidence type="ECO:0000259" key="11">
    <source>
        <dbReference type="Pfam" id="PF23598"/>
    </source>
</evidence>
<dbReference type="EMBL" id="JACGWO010000009">
    <property type="protein sequence ID" value="KAK4419828.1"/>
    <property type="molecule type" value="Genomic_DNA"/>
</dbReference>
<comment type="subcellular location">
    <subcellularLocation>
        <location evidence="1">Cell membrane</location>
        <topology evidence="1">Single-pass type I membrane protein</topology>
    </subcellularLocation>
</comment>
<dbReference type="PANTHER" id="PTHR48061">
    <property type="entry name" value="LEUCINE-RICH REPEAT RECEPTOR PROTEIN KINASE EMS1-LIKE-RELATED"/>
    <property type="match status" value="1"/>
</dbReference>
<evidence type="ECO:0000256" key="5">
    <source>
        <dbReference type="ARBA" id="ARBA00022692"/>
    </source>
</evidence>
<keyword evidence="13" id="KW-1185">Reference proteome</keyword>
<dbReference type="PANTHER" id="PTHR48061:SF2">
    <property type="entry name" value="RECEPTOR LIKE PROTEIN 30-LIKE"/>
    <property type="match status" value="1"/>
</dbReference>
<dbReference type="Pfam" id="PF23598">
    <property type="entry name" value="LRR_14"/>
    <property type="match status" value="1"/>
</dbReference>
<dbReference type="SMART" id="SM00369">
    <property type="entry name" value="LRR_TYP"/>
    <property type="match status" value="4"/>
</dbReference>
<dbReference type="GO" id="GO:0051707">
    <property type="term" value="P:response to other organism"/>
    <property type="evidence" value="ECO:0007669"/>
    <property type="project" value="UniProtKB-ARBA"/>
</dbReference>
<dbReference type="AlphaFoldDB" id="A0AAE1XXA3"/>
<dbReference type="InterPro" id="IPR032675">
    <property type="entry name" value="LRR_dom_sf"/>
</dbReference>
<evidence type="ECO:0000313" key="13">
    <source>
        <dbReference type="Proteomes" id="UP001293254"/>
    </source>
</evidence>
<gene>
    <name evidence="12" type="ORF">Salat_2395700</name>
</gene>
<keyword evidence="6" id="KW-0732">Signal</keyword>
<keyword evidence="10" id="KW-0325">Glycoprotein</keyword>
<keyword evidence="7" id="KW-0677">Repeat</keyword>
<dbReference type="FunFam" id="3.80.10.10:FF:000041">
    <property type="entry name" value="LRR receptor-like serine/threonine-protein kinase ERECTA"/>
    <property type="match status" value="1"/>
</dbReference>
<dbReference type="Pfam" id="PF00560">
    <property type="entry name" value="LRR_1"/>
    <property type="match status" value="3"/>
</dbReference>
<dbReference type="InterPro" id="IPR055414">
    <property type="entry name" value="LRR_R13L4/SHOC2-like"/>
</dbReference>
<keyword evidence="8" id="KW-1133">Transmembrane helix</keyword>
<evidence type="ECO:0000256" key="8">
    <source>
        <dbReference type="ARBA" id="ARBA00022989"/>
    </source>
</evidence>
<evidence type="ECO:0000256" key="2">
    <source>
        <dbReference type="ARBA" id="ARBA00009592"/>
    </source>
</evidence>
<keyword evidence="12" id="KW-0675">Receptor</keyword>
<keyword evidence="9" id="KW-0472">Membrane</keyword>
<feature type="domain" description="Disease resistance R13L4/SHOC-2-like LRR" evidence="11">
    <location>
        <begin position="19"/>
        <end position="234"/>
    </location>
</feature>
<name>A0AAE1XXA3_9LAMI</name>
<evidence type="ECO:0000256" key="1">
    <source>
        <dbReference type="ARBA" id="ARBA00004251"/>
    </source>
</evidence>